<feature type="transmembrane region" description="Helical" evidence="1">
    <location>
        <begin position="115"/>
        <end position="140"/>
    </location>
</feature>
<dbReference type="InterPro" id="IPR021497">
    <property type="entry name" value="GTA_holin_3TM"/>
</dbReference>
<dbReference type="KEGG" id="ncb:C0V82_15975"/>
<keyword evidence="1" id="KW-0812">Transmembrane</keyword>
<feature type="transmembrane region" description="Helical" evidence="1">
    <location>
        <begin position="146"/>
        <end position="164"/>
    </location>
</feature>
<sequence length="236" mass="25584">MGLPMLAKSPNARAASMAGRTGSMIVAPCGCWPASCWGCEMLGKIVQGLIGGGAQAVANAITPFTGDKVQDETSRHGEMLARFQQYGGEFSDRQNRTWWDSFIDGLNRLPRPAMALGVIAIFVWASADPVGFAAAAQAWALIPDEMWIVLGAIVTFFFGDRTLLAARRGRGPTVDQVRAVMATRAEIQAMQPAPPSPPTPPPVPMDEARYQAEMVDDGKPLSDEAIREWNRRQKIK</sequence>
<evidence type="ECO:0008006" key="4">
    <source>
        <dbReference type="Google" id="ProtNLM"/>
    </source>
</evidence>
<gene>
    <name evidence="2" type="ORF">C0V82_15975</name>
</gene>
<dbReference type="Proteomes" id="UP000234752">
    <property type="component" value="Chromosome eg_2"/>
</dbReference>
<keyword evidence="1" id="KW-0472">Membrane</keyword>
<evidence type="ECO:0000313" key="3">
    <source>
        <dbReference type="Proteomes" id="UP000234752"/>
    </source>
</evidence>
<reference evidence="2 3" key="1">
    <citation type="submission" date="2017-12" db="EMBL/GenBank/DDBJ databases">
        <title>Genomes of bacteria within cyanobacterial aggregates.</title>
        <authorList>
            <person name="Cai H."/>
        </authorList>
    </citation>
    <scope>NUCLEOTIDE SEQUENCE [LARGE SCALE GENOMIC DNA]</scope>
    <source>
        <strain evidence="2 3">TH16</strain>
    </source>
</reference>
<evidence type="ECO:0000256" key="1">
    <source>
        <dbReference type="SAM" id="Phobius"/>
    </source>
</evidence>
<dbReference type="AlphaFoldDB" id="A0A2K9NFR7"/>
<evidence type="ECO:0000313" key="2">
    <source>
        <dbReference type="EMBL" id="AUN31929.1"/>
    </source>
</evidence>
<dbReference type="Pfam" id="PF11351">
    <property type="entry name" value="GTA_holin_3TM"/>
    <property type="match status" value="1"/>
</dbReference>
<keyword evidence="1" id="KW-1133">Transmembrane helix</keyword>
<accession>A0A2K9NFR7</accession>
<proteinExistence type="predicted"/>
<organism evidence="2 3">
    <name type="scientific">Niveispirillum cyanobacteriorum</name>
    <dbReference type="NCBI Taxonomy" id="1612173"/>
    <lineage>
        <taxon>Bacteria</taxon>
        <taxon>Pseudomonadati</taxon>
        <taxon>Pseudomonadota</taxon>
        <taxon>Alphaproteobacteria</taxon>
        <taxon>Rhodospirillales</taxon>
        <taxon>Azospirillaceae</taxon>
        <taxon>Niveispirillum</taxon>
    </lineage>
</organism>
<dbReference type="EMBL" id="CP025612">
    <property type="protein sequence ID" value="AUN31929.1"/>
    <property type="molecule type" value="Genomic_DNA"/>
</dbReference>
<keyword evidence="3" id="KW-1185">Reference proteome</keyword>
<name>A0A2K9NFR7_9PROT</name>
<protein>
    <recommendedName>
        <fullName evidence="4">Carboxylesterase</fullName>
    </recommendedName>
</protein>